<evidence type="ECO:0008006" key="2">
    <source>
        <dbReference type="Google" id="ProtNLM"/>
    </source>
</evidence>
<sequence length="180" mass="20753">LHCNGDGFSSDYDYKERCFYCRSSVHGFGRLDCLRCKASGRLVCQHCEGTGLMIYHILLTVTWKTNTSEFIKKNVSLPEKFVRFVSGEEIFSQTSERIKPLTEFSEETINEASKDLICNHISTFNDQKILMQRHSIRAVPITQVKYKWKGHEGQYYVFGKENRVHAPDYPQTCCCGCSII</sequence>
<reference evidence="1" key="1">
    <citation type="submission" date="2015-11" db="EMBL/GenBank/DDBJ databases">
        <title>De novo transcriptome assembly of four potential Pierce s Disease insect vectors from Arizona vineyards.</title>
        <authorList>
            <person name="Tassone E.E."/>
        </authorList>
    </citation>
    <scope>NUCLEOTIDE SEQUENCE</scope>
</reference>
<gene>
    <name evidence="1" type="ORF">g.8123</name>
</gene>
<feature type="non-terminal residue" evidence="1">
    <location>
        <position position="1"/>
    </location>
</feature>
<dbReference type="InterPro" id="IPR052789">
    <property type="entry name" value="SSUH2_homolog"/>
</dbReference>
<evidence type="ECO:0000313" key="1">
    <source>
        <dbReference type="EMBL" id="JAT18046.1"/>
    </source>
</evidence>
<dbReference type="EMBL" id="GEBQ01021931">
    <property type="protein sequence ID" value="JAT18046.1"/>
    <property type="molecule type" value="Transcribed_RNA"/>
</dbReference>
<protein>
    <recommendedName>
        <fullName evidence="2">Protein SSUH2 homolog</fullName>
    </recommendedName>
</protein>
<dbReference type="AlphaFoldDB" id="A0A1B6L327"/>
<name>A0A1B6L327_9HEMI</name>
<dbReference type="PANTHER" id="PTHR48465">
    <property type="entry name" value="PROTEIN SSUH2 HOMOLOG"/>
    <property type="match status" value="1"/>
</dbReference>
<organism evidence="1">
    <name type="scientific">Graphocephala atropunctata</name>
    <dbReference type="NCBI Taxonomy" id="36148"/>
    <lineage>
        <taxon>Eukaryota</taxon>
        <taxon>Metazoa</taxon>
        <taxon>Ecdysozoa</taxon>
        <taxon>Arthropoda</taxon>
        <taxon>Hexapoda</taxon>
        <taxon>Insecta</taxon>
        <taxon>Pterygota</taxon>
        <taxon>Neoptera</taxon>
        <taxon>Paraneoptera</taxon>
        <taxon>Hemiptera</taxon>
        <taxon>Auchenorrhyncha</taxon>
        <taxon>Membracoidea</taxon>
        <taxon>Cicadellidae</taxon>
        <taxon>Cicadellinae</taxon>
        <taxon>Cicadellini</taxon>
        <taxon>Graphocephala</taxon>
    </lineage>
</organism>
<accession>A0A1B6L327</accession>
<proteinExistence type="predicted"/>
<dbReference type="PANTHER" id="PTHR48465:SF1">
    <property type="entry name" value="PROTEIN SSUH2 HOMOLOG"/>
    <property type="match status" value="1"/>
</dbReference>